<keyword evidence="6" id="KW-0472">Membrane</keyword>
<dbReference type="STRING" id="463014.BAU07_16160"/>
<proteinExistence type="predicted"/>
<dbReference type="Gene3D" id="3.30.365.10">
    <property type="entry name" value="Aldehyde oxidase/xanthine dehydrogenase, molybdopterin binding domain"/>
    <property type="match status" value="2"/>
</dbReference>
<dbReference type="InterPro" id="IPR036909">
    <property type="entry name" value="Cyt_c-like_dom_sf"/>
</dbReference>
<dbReference type="PANTHER" id="PTHR35008:SF8">
    <property type="entry name" value="ALCOHOL DEHYDROGENASE CYTOCHROME C SUBUNIT"/>
    <property type="match status" value="1"/>
</dbReference>
<dbReference type="SUPFAM" id="SSF56003">
    <property type="entry name" value="Molybdenum cofactor-binding domain"/>
    <property type="match status" value="1"/>
</dbReference>
<keyword evidence="6" id="KW-0812">Transmembrane</keyword>
<dbReference type="Gene3D" id="1.10.760.10">
    <property type="entry name" value="Cytochrome c-like domain"/>
    <property type="match status" value="2"/>
</dbReference>
<dbReference type="AlphaFoldDB" id="A0A193GFR4"/>
<reference evidence="8 9" key="1">
    <citation type="submission" date="2016-06" db="EMBL/GenBank/DDBJ databases">
        <title>Complete genome sequences of Bordetella bronchialis and Bordetella flabilis.</title>
        <authorList>
            <person name="LiPuma J.J."/>
            <person name="Spilker T."/>
        </authorList>
    </citation>
    <scope>NUCLEOTIDE SEQUENCE [LARGE SCALE GENOMIC DNA]</scope>
    <source>
        <strain evidence="8 9">AU10664</strain>
    </source>
</reference>
<evidence type="ECO:0000313" key="9">
    <source>
        <dbReference type="Proteomes" id="UP000091926"/>
    </source>
</evidence>
<accession>A0A193GFR4</accession>
<evidence type="ECO:0000256" key="1">
    <source>
        <dbReference type="ARBA" id="ARBA00022617"/>
    </source>
</evidence>
<dbReference type="Proteomes" id="UP000091926">
    <property type="component" value="Chromosome"/>
</dbReference>
<sequence length="1089" mass="111977">MRARGWAASPPAGDSGAGAWAQGLARAAARGDGADDVVAVAVRGRFVGVVAVTESAAAHAADRLRAQWAAQHTVHDAADDEGNGGKPSAPRVLARSGDVASPSGASLARSYRWPTGQRAAGVSDGRAEQRPAAHAAAQLRDGQVDVWVGGMNDADAVRCHAEIAVLLGVPGDAVRIHRGGEGDAVPIHRRGEEDAGPRDSTAARDAAADAALLAQATGQAVRVTLMTADLYMPFAQDCVVSVEGKLAALDGLSACTVAASAPWAHRPAQALMLTGMAASIDPDHWAGDTACRDVADMGDATAVPPYSFGNLYATRDTPARVATAPEAVLCHVFAHESYMDEVARSVGIDPVVLRLRHLQADPRGAALVLSVAERAQWRPRHAPLDGRAGDAPAPSPKGGTAAKDGRTVPGDDKLRGRGFAYARVPDAATEAAPGAALDSDACAAWSAWVADIEVDPANGQVAVTRLVVGQDIGAMQQAPIPPAGRADIIAATHALLGERPAIDGAGARSSPAQGGGQLAARATPIVDLVPRPAALSATWPLSTASASLAGTTSAPALLVAGPALTLPAAAALANAIHDATGIRLREPPFSAERVHAALQERARRAMRRTRAWWLGAVAALAASAGVVATILPWRAPIAPVDPPDPTLYSQATLARGRLVAAAGNCVVCHTAQDGTPNAGGRAMETPFGAVYSTNITPDTRTGIGQWSYAAFERAMRQGISRDGHHLYPVFPYTSFTRLSDADMQALYAYLMAQPPVASAVPPTRLRFPYARPLMAAWNAWFLDAGSYRPDPTQSTVWNRGAYLVQGAGHCGACHTPRNAAGAEKKGAAFLSGGMVDGWEAPALNAQSKAPVPWTEEALYTYLRTGFSAAHGVAAGPMAPVVRQLALLPPEDVRAMAVYLASLNPKTGAAATAATAPAAATTVAATATATAAAATTATASVAATATRTAEARDSMTGILTGAGAQIYQGACAACHDQGAGPQWFGVKPALPLNTSVHSASPDNLIQVILNGVPRPASPELGYMPAYKDVLGDAQVAELLHYLRAAYAPDQPAWQDVQGRVARLRATPYHYAHAVREDAGGNTGASADGGH</sequence>
<feature type="domain" description="Cytochrome c" evidence="7">
    <location>
        <begin position="651"/>
        <end position="754"/>
    </location>
</feature>
<protein>
    <recommendedName>
        <fullName evidence="7">Cytochrome c domain-containing protein</fullName>
    </recommendedName>
</protein>
<name>A0A193GFR4_9BORD</name>
<keyword evidence="3 4" id="KW-0408">Iron</keyword>
<keyword evidence="2 4" id="KW-0479">Metal-binding</keyword>
<keyword evidence="6" id="KW-1133">Transmembrane helix</keyword>
<organism evidence="8 9">
    <name type="scientific">Bordetella flabilis</name>
    <dbReference type="NCBI Taxonomy" id="463014"/>
    <lineage>
        <taxon>Bacteria</taxon>
        <taxon>Pseudomonadati</taxon>
        <taxon>Pseudomonadota</taxon>
        <taxon>Betaproteobacteria</taxon>
        <taxon>Burkholderiales</taxon>
        <taxon>Alcaligenaceae</taxon>
        <taxon>Bordetella</taxon>
    </lineage>
</organism>
<dbReference type="PROSITE" id="PS51007">
    <property type="entry name" value="CYTC"/>
    <property type="match status" value="3"/>
</dbReference>
<evidence type="ECO:0000256" key="2">
    <source>
        <dbReference type="ARBA" id="ARBA00022723"/>
    </source>
</evidence>
<feature type="domain" description="Cytochrome c" evidence="7">
    <location>
        <begin position="795"/>
        <end position="903"/>
    </location>
</feature>
<dbReference type="PANTHER" id="PTHR35008">
    <property type="entry name" value="BLL4482 PROTEIN-RELATED"/>
    <property type="match status" value="1"/>
</dbReference>
<feature type="region of interest" description="Disordered" evidence="5">
    <location>
        <begin position="72"/>
        <end position="129"/>
    </location>
</feature>
<feature type="transmembrane region" description="Helical" evidence="6">
    <location>
        <begin position="611"/>
        <end position="633"/>
    </location>
</feature>
<dbReference type="InterPro" id="IPR037165">
    <property type="entry name" value="AldOxase/xan_DH_Mopterin-bd_sf"/>
</dbReference>
<dbReference type="EMBL" id="CP016172">
    <property type="protein sequence ID" value="ANN78438.1"/>
    <property type="molecule type" value="Genomic_DNA"/>
</dbReference>
<feature type="region of interest" description="Disordered" evidence="5">
    <location>
        <begin position="184"/>
        <end position="203"/>
    </location>
</feature>
<dbReference type="InterPro" id="IPR009056">
    <property type="entry name" value="Cyt_c-like_dom"/>
</dbReference>
<evidence type="ECO:0000313" key="8">
    <source>
        <dbReference type="EMBL" id="ANN78438.1"/>
    </source>
</evidence>
<dbReference type="Pfam" id="PF00034">
    <property type="entry name" value="Cytochrom_C"/>
    <property type="match status" value="1"/>
</dbReference>
<feature type="domain" description="Cytochrome c" evidence="7">
    <location>
        <begin position="957"/>
        <end position="1045"/>
    </location>
</feature>
<feature type="region of interest" description="Disordered" evidence="5">
    <location>
        <begin position="379"/>
        <end position="414"/>
    </location>
</feature>
<keyword evidence="1 4" id="KW-0349">Heme</keyword>
<dbReference type="GO" id="GO:0046872">
    <property type="term" value="F:metal ion binding"/>
    <property type="evidence" value="ECO:0007669"/>
    <property type="project" value="UniProtKB-KW"/>
</dbReference>
<evidence type="ECO:0000259" key="7">
    <source>
        <dbReference type="PROSITE" id="PS51007"/>
    </source>
</evidence>
<dbReference type="SUPFAM" id="SSF46626">
    <property type="entry name" value="Cytochrome c"/>
    <property type="match status" value="3"/>
</dbReference>
<dbReference type="KEGG" id="bfz:BAU07_16160"/>
<feature type="compositionally biased region" description="Basic and acidic residues" evidence="5">
    <location>
        <begin position="403"/>
        <end position="414"/>
    </location>
</feature>
<evidence type="ECO:0000256" key="5">
    <source>
        <dbReference type="SAM" id="MobiDB-lite"/>
    </source>
</evidence>
<dbReference type="InterPro" id="IPR051459">
    <property type="entry name" value="Cytochrome_c-type_DH"/>
</dbReference>
<evidence type="ECO:0000256" key="3">
    <source>
        <dbReference type="ARBA" id="ARBA00023004"/>
    </source>
</evidence>
<dbReference type="GO" id="GO:0009055">
    <property type="term" value="F:electron transfer activity"/>
    <property type="evidence" value="ECO:0007669"/>
    <property type="project" value="InterPro"/>
</dbReference>
<dbReference type="GO" id="GO:0020037">
    <property type="term" value="F:heme binding"/>
    <property type="evidence" value="ECO:0007669"/>
    <property type="project" value="InterPro"/>
</dbReference>
<dbReference type="GO" id="GO:0016491">
    <property type="term" value="F:oxidoreductase activity"/>
    <property type="evidence" value="ECO:0007669"/>
    <property type="project" value="InterPro"/>
</dbReference>
<evidence type="ECO:0000256" key="6">
    <source>
        <dbReference type="SAM" id="Phobius"/>
    </source>
</evidence>
<keyword evidence="9" id="KW-1185">Reference proteome</keyword>
<dbReference type="Pfam" id="PF13442">
    <property type="entry name" value="Cytochrome_CBB3"/>
    <property type="match status" value="1"/>
</dbReference>
<gene>
    <name evidence="8" type="ORF">BAU07_16160</name>
</gene>
<evidence type="ECO:0000256" key="4">
    <source>
        <dbReference type="PROSITE-ProRule" id="PRU00433"/>
    </source>
</evidence>